<name>A0AB39QT79_9ACTN</name>
<reference evidence="2" key="1">
    <citation type="submission" date="2024-07" db="EMBL/GenBank/DDBJ databases">
        <authorList>
            <person name="Yu S.T."/>
        </authorList>
    </citation>
    <scope>NUCLEOTIDE SEQUENCE</scope>
    <source>
        <strain evidence="2">R39</strain>
    </source>
</reference>
<accession>A0AB39QT79</accession>
<evidence type="ECO:0000256" key="1">
    <source>
        <dbReference type="SAM" id="MobiDB-lite"/>
    </source>
</evidence>
<gene>
    <name evidence="2" type="ORF">AB5J52_27310</name>
</gene>
<feature type="region of interest" description="Disordered" evidence="1">
    <location>
        <begin position="1"/>
        <end position="20"/>
    </location>
</feature>
<proteinExistence type="predicted"/>
<dbReference type="RefSeq" id="WP_369224511.1">
    <property type="nucleotide sequence ID" value="NZ_CP163441.1"/>
</dbReference>
<organism evidence="2">
    <name type="scientific">Streptomyces sp. R39</name>
    <dbReference type="NCBI Taxonomy" id="3238631"/>
    <lineage>
        <taxon>Bacteria</taxon>
        <taxon>Bacillati</taxon>
        <taxon>Actinomycetota</taxon>
        <taxon>Actinomycetes</taxon>
        <taxon>Kitasatosporales</taxon>
        <taxon>Streptomycetaceae</taxon>
        <taxon>Streptomyces</taxon>
    </lineage>
</organism>
<sequence length="235" mass="25572">MEAEAPLADEPTAEDPFAGAAPGDVIGINIQVPSTWYEFDVHPATVNRSIREVVAERVKQRPELAEHQADLVKTLKKVAREARKGNVVYSGSMCEIVDGEPMVASLTVSVNAAVDETTGETAATGLDTLMSVLTPIEPGRRPTDPWRRVRLVELPDAGQAARAEGIEDIEIPDDDRSYRAVMMQTLVPFPGSNPKVAVISASTPQLALVEPMLELFDLITSTFRFVYRADLDTKS</sequence>
<protein>
    <submittedName>
        <fullName evidence="2">Uncharacterized protein</fullName>
    </submittedName>
</protein>
<dbReference type="AlphaFoldDB" id="A0AB39QT79"/>
<dbReference type="EMBL" id="CP163441">
    <property type="protein sequence ID" value="XDQ45662.1"/>
    <property type="molecule type" value="Genomic_DNA"/>
</dbReference>
<evidence type="ECO:0000313" key="2">
    <source>
        <dbReference type="EMBL" id="XDQ45662.1"/>
    </source>
</evidence>